<name>A0ABD1L4T6_9FABA</name>
<dbReference type="InterPro" id="IPR002156">
    <property type="entry name" value="RNaseH_domain"/>
</dbReference>
<reference evidence="2 3" key="1">
    <citation type="submission" date="2024-08" db="EMBL/GenBank/DDBJ databases">
        <title>Insights into the chromosomal genome structure of Flemingia macrophylla.</title>
        <authorList>
            <person name="Ding Y."/>
            <person name="Zhao Y."/>
            <person name="Bi W."/>
            <person name="Wu M."/>
            <person name="Zhao G."/>
            <person name="Gong Y."/>
            <person name="Li W."/>
            <person name="Zhang P."/>
        </authorList>
    </citation>
    <scope>NUCLEOTIDE SEQUENCE [LARGE SCALE GENOMIC DNA]</scope>
    <source>
        <strain evidence="2">DYQJB</strain>
        <tissue evidence="2">Leaf</tissue>
    </source>
</reference>
<dbReference type="Pfam" id="PF13456">
    <property type="entry name" value="RVT_3"/>
    <property type="match status" value="1"/>
</dbReference>
<dbReference type="CDD" id="cd06222">
    <property type="entry name" value="RNase_H_like"/>
    <property type="match status" value="1"/>
</dbReference>
<feature type="domain" description="RNase H type-1" evidence="1">
    <location>
        <begin position="45"/>
        <end position="120"/>
    </location>
</feature>
<gene>
    <name evidence="2" type="ORF">Fmac_032372</name>
</gene>
<dbReference type="InterPro" id="IPR053151">
    <property type="entry name" value="RNase_H-like"/>
</dbReference>
<comment type="caution">
    <text evidence="2">The sequence shown here is derived from an EMBL/GenBank/DDBJ whole genome shotgun (WGS) entry which is preliminary data.</text>
</comment>
<dbReference type="PANTHER" id="PTHR47723">
    <property type="entry name" value="OS05G0353850 PROTEIN"/>
    <property type="match status" value="1"/>
</dbReference>
<evidence type="ECO:0000313" key="3">
    <source>
        <dbReference type="Proteomes" id="UP001603857"/>
    </source>
</evidence>
<dbReference type="AlphaFoldDB" id="A0ABD1L4T6"/>
<keyword evidence="3" id="KW-1185">Reference proteome</keyword>
<protein>
    <recommendedName>
        <fullName evidence="1">RNase H type-1 domain-containing protein</fullName>
    </recommendedName>
</protein>
<proteinExistence type="predicted"/>
<dbReference type="InterPro" id="IPR012337">
    <property type="entry name" value="RNaseH-like_sf"/>
</dbReference>
<dbReference type="Proteomes" id="UP001603857">
    <property type="component" value="Unassembled WGS sequence"/>
</dbReference>
<evidence type="ECO:0000313" key="2">
    <source>
        <dbReference type="EMBL" id="KAL2318496.1"/>
    </source>
</evidence>
<dbReference type="Gene3D" id="3.30.420.10">
    <property type="entry name" value="Ribonuclease H-like superfamily/Ribonuclease H"/>
    <property type="match status" value="1"/>
</dbReference>
<dbReference type="EMBL" id="JBGMDY010000011">
    <property type="protein sequence ID" value="KAL2318496.1"/>
    <property type="molecule type" value="Genomic_DNA"/>
</dbReference>
<dbReference type="PANTHER" id="PTHR47723:SF19">
    <property type="entry name" value="POLYNUCLEOTIDYL TRANSFERASE, RIBONUCLEASE H-LIKE SUPERFAMILY PROTEIN"/>
    <property type="match status" value="1"/>
</dbReference>
<dbReference type="InterPro" id="IPR036397">
    <property type="entry name" value="RNaseH_sf"/>
</dbReference>
<dbReference type="InterPro" id="IPR044730">
    <property type="entry name" value="RNase_H-like_dom_plant"/>
</dbReference>
<organism evidence="2 3">
    <name type="scientific">Flemingia macrophylla</name>
    <dbReference type="NCBI Taxonomy" id="520843"/>
    <lineage>
        <taxon>Eukaryota</taxon>
        <taxon>Viridiplantae</taxon>
        <taxon>Streptophyta</taxon>
        <taxon>Embryophyta</taxon>
        <taxon>Tracheophyta</taxon>
        <taxon>Spermatophyta</taxon>
        <taxon>Magnoliopsida</taxon>
        <taxon>eudicotyledons</taxon>
        <taxon>Gunneridae</taxon>
        <taxon>Pentapetalae</taxon>
        <taxon>rosids</taxon>
        <taxon>fabids</taxon>
        <taxon>Fabales</taxon>
        <taxon>Fabaceae</taxon>
        <taxon>Papilionoideae</taxon>
        <taxon>50 kb inversion clade</taxon>
        <taxon>NPAAA clade</taxon>
        <taxon>indigoferoid/millettioid clade</taxon>
        <taxon>Phaseoleae</taxon>
        <taxon>Flemingia</taxon>
    </lineage>
</organism>
<evidence type="ECO:0000259" key="1">
    <source>
        <dbReference type="Pfam" id="PF13456"/>
    </source>
</evidence>
<dbReference type="SUPFAM" id="SSF53098">
    <property type="entry name" value="Ribonuclease H-like"/>
    <property type="match status" value="1"/>
</dbReference>
<sequence length="307" mass="34495">MHNQVQAIINSLTIEHDLLQATITHSSQIQGLHWIKPPQGVYKLNCDAALSREGVGACGCILRNAVSEMIFALASQLTPQSILKMELWAILYGIRLMKDELFVGPYIMETDSSEAVRMIQMGCGHPYDCAEVIHRLQEKYLLREVYLSVGPFVGQVGLRGISNIPHKTMTTPLLPSPHKLLPYTPNLILNHNSITQITGHKSSQSLTLGRLRPSWIGTSIFVDYLCEFLGLTASLMRNSFYLTVIAQAPRFDCKLKEAVLEKFTIGFDVAQTQVEFLYPDLDLFALGYFKEINNEDSWTLLMSDFLA</sequence>
<accession>A0ABD1L4T6</accession>